<feature type="compositionally biased region" description="Low complexity" evidence="1">
    <location>
        <begin position="237"/>
        <end position="248"/>
    </location>
</feature>
<keyword evidence="3" id="KW-1185">Reference proteome</keyword>
<gene>
    <name evidence="2" type="ORF">IFR04_001094</name>
</gene>
<feature type="compositionally biased region" description="Basic residues" evidence="1">
    <location>
        <begin position="184"/>
        <end position="193"/>
    </location>
</feature>
<comment type="caution">
    <text evidence="2">The sequence shown here is derived from an EMBL/GenBank/DDBJ whole genome shotgun (WGS) entry which is preliminary data.</text>
</comment>
<dbReference type="EMBL" id="JAFJYH010000007">
    <property type="protein sequence ID" value="KAG4425887.1"/>
    <property type="molecule type" value="Genomic_DNA"/>
</dbReference>
<evidence type="ECO:0000313" key="2">
    <source>
        <dbReference type="EMBL" id="KAG4425887.1"/>
    </source>
</evidence>
<accession>A0A8H8BVZ1</accession>
<proteinExistence type="predicted"/>
<evidence type="ECO:0000256" key="1">
    <source>
        <dbReference type="SAM" id="MobiDB-lite"/>
    </source>
</evidence>
<sequence>MPASGTPRSHWLAHDQTPESSSRTPRTPAEYYPHPPSPLPSPLPIGDVPFNTFDPYPPPFELPPPLLAPTFVQPNIIQAPPPVLQRVPPPLLPAIVPPQPPPQQPIFIQPPPVFVNNAQPLVIPQPPPILPPPIIINPPPQVFLSPAVPTPARTPIPIADPVPVFPPQPPINIVIYARPQALQPKKKPKRGKKANQNQNQTPKGNGNGNGNQNLQRNPQLGINFLVNALFQQAAANPPSNAAGALPANQAGPGFALPQPNNRPLGPPINSPPPVAKNLPANNPAVNAAANPQQVNRAAKPLLVRNPLAKPPPANPDPEDSDSP</sequence>
<evidence type="ECO:0000313" key="3">
    <source>
        <dbReference type="Proteomes" id="UP000664132"/>
    </source>
</evidence>
<name>A0A8H8BVZ1_9HELO</name>
<feature type="region of interest" description="Disordered" evidence="1">
    <location>
        <begin position="237"/>
        <end position="323"/>
    </location>
</feature>
<dbReference type="Proteomes" id="UP000664132">
    <property type="component" value="Unassembled WGS sequence"/>
</dbReference>
<protein>
    <submittedName>
        <fullName evidence="2">Uncharacterized protein</fullName>
    </submittedName>
</protein>
<dbReference type="AlphaFoldDB" id="A0A8H8BVZ1"/>
<feature type="compositionally biased region" description="Pro residues" evidence="1">
    <location>
        <begin position="33"/>
        <end position="43"/>
    </location>
</feature>
<reference evidence="2" key="1">
    <citation type="submission" date="2021-02" db="EMBL/GenBank/DDBJ databases">
        <title>Genome sequence Cadophora malorum strain M34.</title>
        <authorList>
            <person name="Stefanovic E."/>
            <person name="Vu D."/>
            <person name="Scully C."/>
            <person name="Dijksterhuis J."/>
            <person name="Roader J."/>
            <person name="Houbraken J."/>
        </authorList>
    </citation>
    <scope>NUCLEOTIDE SEQUENCE</scope>
    <source>
        <strain evidence="2">M34</strain>
    </source>
</reference>
<feature type="region of interest" description="Disordered" evidence="1">
    <location>
        <begin position="182"/>
        <end position="217"/>
    </location>
</feature>
<feature type="compositionally biased region" description="Low complexity" evidence="1">
    <location>
        <begin position="195"/>
        <end position="217"/>
    </location>
</feature>
<feature type="region of interest" description="Disordered" evidence="1">
    <location>
        <begin position="1"/>
        <end position="46"/>
    </location>
</feature>
<organism evidence="2 3">
    <name type="scientific">Cadophora malorum</name>
    <dbReference type="NCBI Taxonomy" id="108018"/>
    <lineage>
        <taxon>Eukaryota</taxon>
        <taxon>Fungi</taxon>
        <taxon>Dikarya</taxon>
        <taxon>Ascomycota</taxon>
        <taxon>Pezizomycotina</taxon>
        <taxon>Leotiomycetes</taxon>
        <taxon>Helotiales</taxon>
        <taxon>Ploettnerulaceae</taxon>
        <taxon>Cadophora</taxon>
    </lineage>
</organism>
<feature type="compositionally biased region" description="Pro residues" evidence="1">
    <location>
        <begin position="264"/>
        <end position="274"/>
    </location>
</feature>
<feature type="compositionally biased region" description="Low complexity" evidence="1">
    <location>
        <begin position="275"/>
        <end position="298"/>
    </location>
</feature>